<dbReference type="RefSeq" id="WP_080841850.1">
    <property type="nucleotide sequence ID" value="NZ_LT009723.1"/>
</dbReference>
<evidence type="ECO:0000313" key="12">
    <source>
        <dbReference type="Proteomes" id="UP000191988"/>
    </source>
</evidence>
<evidence type="ECO:0000256" key="6">
    <source>
        <dbReference type="ARBA" id="ARBA00022960"/>
    </source>
</evidence>
<evidence type="ECO:0000256" key="9">
    <source>
        <dbReference type="PROSITE-ProRule" id="PRU01373"/>
    </source>
</evidence>
<keyword evidence="3" id="KW-0328">Glycosyltransferase</keyword>
<dbReference type="GO" id="GO:0071555">
    <property type="term" value="P:cell wall organization"/>
    <property type="evidence" value="ECO:0007669"/>
    <property type="project" value="UniProtKB-UniRule"/>
</dbReference>
<comment type="similarity">
    <text evidence="2">Belongs to the YkuD family.</text>
</comment>
<proteinExistence type="inferred from homology"/>
<evidence type="ECO:0000313" key="11">
    <source>
        <dbReference type="EMBL" id="CUX17039.1"/>
    </source>
</evidence>
<keyword evidence="6 9" id="KW-0133">Cell shape</keyword>
<dbReference type="Gene3D" id="2.40.440.10">
    <property type="entry name" value="L,D-transpeptidase catalytic domain-like"/>
    <property type="match status" value="1"/>
</dbReference>
<evidence type="ECO:0000256" key="5">
    <source>
        <dbReference type="ARBA" id="ARBA00022801"/>
    </source>
</evidence>
<dbReference type="UniPathway" id="UPA00219"/>
<dbReference type="PROSITE" id="PS52029">
    <property type="entry name" value="LD_TPASE"/>
    <property type="match status" value="1"/>
</dbReference>
<dbReference type="InterPro" id="IPR050979">
    <property type="entry name" value="LD-transpeptidase"/>
</dbReference>
<gene>
    <name evidence="11" type="ORF">AGR3A_Cc20223</name>
</gene>
<feature type="active site" description="Proton donor/acceptor" evidence="9">
    <location>
        <position position="191"/>
    </location>
</feature>
<feature type="domain" description="L,D-TPase catalytic" evidence="10">
    <location>
        <begin position="92"/>
        <end position="231"/>
    </location>
</feature>
<dbReference type="GO" id="GO:0018104">
    <property type="term" value="P:peptidoglycan-protein cross-linking"/>
    <property type="evidence" value="ECO:0007669"/>
    <property type="project" value="TreeGrafter"/>
</dbReference>
<dbReference type="GO" id="GO:0005576">
    <property type="term" value="C:extracellular region"/>
    <property type="evidence" value="ECO:0007669"/>
    <property type="project" value="TreeGrafter"/>
</dbReference>
<dbReference type="Pfam" id="PF03734">
    <property type="entry name" value="YkuD"/>
    <property type="match status" value="1"/>
</dbReference>
<accession>A0A1S7P748</accession>
<evidence type="ECO:0000259" key="10">
    <source>
        <dbReference type="PROSITE" id="PS52029"/>
    </source>
</evidence>
<keyword evidence="5" id="KW-0378">Hydrolase</keyword>
<protein>
    <submittedName>
        <fullName evidence="11">ErfK/YbiS/YcfS/YnhG family protein</fullName>
    </submittedName>
</protein>
<dbReference type="InterPro" id="IPR038063">
    <property type="entry name" value="Transpep_catalytic_dom"/>
</dbReference>
<dbReference type="FunFam" id="2.40.440.10:FF:000002">
    <property type="entry name" value="L,D-transpeptidase ErfK/SrfK"/>
    <property type="match status" value="1"/>
</dbReference>
<keyword evidence="8 9" id="KW-0961">Cell wall biogenesis/degradation</keyword>
<organism evidence="11 12">
    <name type="scientific">Agrobacterium tomkonis CFBP 6623</name>
    <dbReference type="NCBI Taxonomy" id="1183432"/>
    <lineage>
        <taxon>Bacteria</taxon>
        <taxon>Pseudomonadati</taxon>
        <taxon>Pseudomonadota</taxon>
        <taxon>Alphaproteobacteria</taxon>
        <taxon>Hyphomicrobiales</taxon>
        <taxon>Rhizobiaceae</taxon>
        <taxon>Rhizobium/Agrobacterium group</taxon>
        <taxon>Agrobacterium</taxon>
        <taxon>Agrobacterium tumefaciens complex</taxon>
    </lineage>
</organism>
<dbReference type="Proteomes" id="UP000191988">
    <property type="component" value="Unassembled WGS sequence"/>
</dbReference>
<sequence>MHDIPIFTTRRNLLALGFAGLLAGCATSGQPPKPATLSRNDEPLPETPAPVTPAMYAALPDETFPIPAVNIKQVDPRYWRQVVDYPSDEKPGTLIVDTPNKFLYHILPGGKATRYGIGVGRDGFSWAGRATVAYKRAWPKWTPPDEMVARQPSLQPYSIANGGMPPGLKNPLGARALYIHQGGRDTLYRLHGTPEAFSIGKAVSSGCIRLLNQDVIDLYNNVRDGSTIVVIPDPSKRQQLGV</sequence>
<dbReference type="GO" id="GO:0008360">
    <property type="term" value="P:regulation of cell shape"/>
    <property type="evidence" value="ECO:0007669"/>
    <property type="project" value="UniProtKB-UniRule"/>
</dbReference>
<name>A0A1S7P748_9HYPH</name>
<dbReference type="GO" id="GO:0016757">
    <property type="term" value="F:glycosyltransferase activity"/>
    <property type="evidence" value="ECO:0007669"/>
    <property type="project" value="UniProtKB-KW"/>
</dbReference>
<keyword evidence="7 9" id="KW-0573">Peptidoglycan synthesis</keyword>
<dbReference type="AlphaFoldDB" id="A0A1S7P748"/>
<dbReference type="SUPFAM" id="SSF141523">
    <property type="entry name" value="L,D-transpeptidase catalytic domain-like"/>
    <property type="match status" value="1"/>
</dbReference>
<evidence type="ECO:0000256" key="4">
    <source>
        <dbReference type="ARBA" id="ARBA00022679"/>
    </source>
</evidence>
<keyword evidence="4" id="KW-0808">Transferase</keyword>
<dbReference type="PANTHER" id="PTHR30582:SF24">
    <property type="entry name" value="L,D-TRANSPEPTIDASE ERFK_SRFK-RELATED"/>
    <property type="match status" value="1"/>
</dbReference>
<evidence type="ECO:0000256" key="2">
    <source>
        <dbReference type="ARBA" id="ARBA00005992"/>
    </source>
</evidence>
<dbReference type="GO" id="GO:0071972">
    <property type="term" value="F:peptidoglycan L,D-transpeptidase activity"/>
    <property type="evidence" value="ECO:0007669"/>
    <property type="project" value="TreeGrafter"/>
</dbReference>
<evidence type="ECO:0000256" key="3">
    <source>
        <dbReference type="ARBA" id="ARBA00022676"/>
    </source>
</evidence>
<comment type="pathway">
    <text evidence="1 9">Cell wall biogenesis; peptidoglycan biosynthesis.</text>
</comment>
<dbReference type="STRING" id="1183432.AGR3A_Cc20223"/>
<keyword evidence="12" id="KW-1185">Reference proteome</keyword>
<evidence type="ECO:0000256" key="8">
    <source>
        <dbReference type="ARBA" id="ARBA00023316"/>
    </source>
</evidence>
<dbReference type="InterPro" id="IPR005490">
    <property type="entry name" value="LD_TPept_cat_dom"/>
</dbReference>
<dbReference type="EMBL" id="FBWK01000012">
    <property type="protein sequence ID" value="CUX17039.1"/>
    <property type="molecule type" value="Genomic_DNA"/>
</dbReference>
<dbReference type="PANTHER" id="PTHR30582">
    <property type="entry name" value="L,D-TRANSPEPTIDASE"/>
    <property type="match status" value="1"/>
</dbReference>
<feature type="active site" description="Nucleophile" evidence="9">
    <location>
        <position position="207"/>
    </location>
</feature>
<reference evidence="12" key="1">
    <citation type="submission" date="2016-01" db="EMBL/GenBank/DDBJ databases">
        <authorList>
            <person name="Regsiter A."/>
            <person name="william w."/>
        </authorList>
    </citation>
    <scope>NUCLEOTIDE SEQUENCE [LARGE SCALE GENOMIC DNA]</scope>
    <source>
        <strain evidence="12">CFBP 6623</strain>
    </source>
</reference>
<dbReference type="CDD" id="cd16913">
    <property type="entry name" value="YkuD_like"/>
    <property type="match status" value="1"/>
</dbReference>
<evidence type="ECO:0000256" key="7">
    <source>
        <dbReference type="ARBA" id="ARBA00022984"/>
    </source>
</evidence>
<evidence type="ECO:0000256" key="1">
    <source>
        <dbReference type="ARBA" id="ARBA00004752"/>
    </source>
</evidence>